<gene>
    <name evidence="2" type="ORF">H9779_04340</name>
</gene>
<name>A0A9D2IDL0_9BACT</name>
<sequence>MKYLIRSVKYFLALCVLYLVVMGLMFVTNTSLLPPSETFYALIHSTRGQILIVAVVLLSALYPGFGFVCRQQLGSLTINREQIINAFASEGFKLVRESETEMVFRGASFVKRLMLLYEDEIHVTQCGEWISIDGIRRGVARVNYRLESYLERARKDYE</sequence>
<keyword evidence="1" id="KW-0472">Membrane</keyword>
<evidence type="ECO:0000256" key="1">
    <source>
        <dbReference type="SAM" id="Phobius"/>
    </source>
</evidence>
<evidence type="ECO:0000313" key="2">
    <source>
        <dbReference type="EMBL" id="HJA98816.1"/>
    </source>
</evidence>
<keyword evidence="1" id="KW-0812">Transmembrane</keyword>
<dbReference type="Proteomes" id="UP000824259">
    <property type="component" value="Unassembled WGS sequence"/>
</dbReference>
<reference evidence="2" key="2">
    <citation type="submission" date="2021-04" db="EMBL/GenBank/DDBJ databases">
        <authorList>
            <person name="Gilroy R."/>
        </authorList>
    </citation>
    <scope>NUCLEOTIDE SEQUENCE</scope>
    <source>
        <strain evidence="2">CHK169-11906</strain>
    </source>
</reference>
<proteinExistence type="predicted"/>
<dbReference type="AlphaFoldDB" id="A0A9D2IDL0"/>
<dbReference type="EMBL" id="DWYR01000011">
    <property type="protein sequence ID" value="HJA98816.1"/>
    <property type="molecule type" value="Genomic_DNA"/>
</dbReference>
<keyword evidence="1" id="KW-1133">Transmembrane helix</keyword>
<feature type="transmembrane region" description="Helical" evidence="1">
    <location>
        <begin position="7"/>
        <end position="28"/>
    </location>
</feature>
<accession>A0A9D2IDL0</accession>
<organism evidence="2 3">
    <name type="scientific">Candidatus Alistipes avicola</name>
    <dbReference type="NCBI Taxonomy" id="2838432"/>
    <lineage>
        <taxon>Bacteria</taxon>
        <taxon>Pseudomonadati</taxon>
        <taxon>Bacteroidota</taxon>
        <taxon>Bacteroidia</taxon>
        <taxon>Bacteroidales</taxon>
        <taxon>Rikenellaceae</taxon>
        <taxon>Alistipes</taxon>
    </lineage>
</organism>
<evidence type="ECO:0000313" key="3">
    <source>
        <dbReference type="Proteomes" id="UP000824259"/>
    </source>
</evidence>
<reference evidence="2" key="1">
    <citation type="journal article" date="2021" name="PeerJ">
        <title>Extensive microbial diversity within the chicken gut microbiome revealed by metagenomics and culture.</title>
        <authorList>
            <person name="Gilroy R."/>
            <person name="Ravi A."/>
            <person name="Getino M."/>
            <person name="Pursley I."/>
            <person name="Horton D.L."/>
            <person name="Alikhan N.F."/>
            <person name="Baker D."/>
            <person name="Gharbi K."/>
            <person name="Hall N."/>
            <person name="Watson M."/>
            <person name="Adriaenssens E.M."/>
            <person name="Foster-Nyarko E."/>
            <person name="Jarju S."/>
            <person name="Secka A."/>
            <person name="Antonio M."/>
            <person name="Oren A."/>
            <person name="Chaudhuri R.R."/>
            <person name="La Ragione R."/>
            <person name="Hildebrand F."/>
            <person name="Pallen M.J."/>
        </authorList>
    </citation>
    <scope>NUCLEOTIDE SEQUENCE</scope>
    <source>
        <strain evidence="2">CHK169-11906</strain>
    </source>
</reference>
<comment type="caution">
    <text evidence="2">The sequence shown here is derived from an EMBL/GenBank/DDBJ whole genome shotgun (WGS) entry which is preliminary data.</text>
</comment>
<feature type="transmembrane region" description="Helical" evidence="1">
    <location>
        <begin position="48"/>
        <end position="69"/>
    </location>
</feature>
<protein>
    <submittedName>
        <fullName evidence="2">Uncharacterized protein</fullName>
    </submittedName>
</protein>